<proteinExistence type="predicted"/>
<evidence type="ECO:0000313" key="1">
    <source>
        <dbReference type="EMBL" id="CAI5769026.1"/>
    </source>
</evidence>
<feature type="non-terminal residue" evidence="1">
    <location>
        <position position="168"/>
    </location>
</feature>
<name>A0AA35JZI0_9SAUR</name>
<accession>A0AA35JZI0</accession>
<keyword evidence="2" id="KW-1185">Reference proteome</keyword>
<evidence type="ECO:0000313" key="2">
    <source>
        <dbReference type="Proteomes" id="UP001178461"/>
    </source>
</evidence>
<organism evidence="1 2">
    <name type="scientific">Podarcis lilfordi</name>
    <name type="common">Lilford's wall lizard</name>
    <dbReference type="NCBI Taxonomy" id="74358"/>
    <lineage>
        <taxon>Eukaryota</taxon>
        <taxon>Metazoa</taxon>
        <taxon>Chordata</taxon>
        <taxon>Craniata</taxon>
        <taxon>Vertebrata</taxon>
        <taxon>Euteleostomi</taxon>
        <taxon>Lepidosauria</taxon>
        <taxon>Squamata</taxon>
        <taxon>Bifurcata</taxon>
        <taxon>Unidentata</taxon>
        <taxon>Episquamata</taxon>
        <taxon>Laterata</taxon>
        <taxon>Lacertibaenia</taxon>
        <taxon>Lacertidae</taxon>
        <taxon>Podarcis</taxon>
    </lineage>
</organism>
<dbReference type="EMBL" id="OX395128">
    <property type="protein sequence ID" value="CAI5769026.1"/>
    <property type="molecule type" value="Genomic_DNA"/>
</dbReference>
<sequence>MAARKWKRADNVTVAILDEGINIRKRLHLWRLLPAAPFCVREIDAGSASILKDGGRGTSALTLSSPSWAASGNLSAGTCNFACWHCSDKIHCGLNGSFPVELSLGSQIVPCGEALRHPQVPPAGLHRKNPQCFPGPWSCAPSEPCLPSGCVAPARTEDCGNGGDERGC</sequence>
<dbReference type="AlphaFoldDB" id="A0AA35JZI0"/>
<reference evidence="1" key="1">
    <citation type="submission" date="2022-12" db="EMBL/GenBank/DDBJ databases">
        <authorList>
            <person name="Alioto T."/>
            <person name="Alioto T."/>
            <person name="Gomez Garrido J."/>
        </authorList>
    </citation>
    <scope>NUCLEOTIDE SEQUENCE</scope>
</reference>
<gene>
    <name evidence="1" type="ORF">PODLI_1B015462</name>
</gene>
<dbReference type="Proteomes" id="UP001178461">
    <property type="component" value="Chromosome 3"/>
</dbReference>
<protein>
    <recommendedName>
        <fullName evidence="3">Peptidase S8/S53 domain-containing protein</fullName>
    </recommendedName>
</protein>
<evidence type="ECO:0008006" key="3">
    <source>
        <dbReference type="Google" id="ProtNLM"/>
    </source>
</evidence>